<gene>
    <name evidence="1" type="ORF">GCM10011399_21160</name>
</gene>
<sequence length="87" mass="9505">MVEPGKNGEFALLTARVDSASVKQLHRDVATQGLIMREKNRGETAVANGLAEAVALAEHPCSRFVRRRIGHKCCFRLTLESGQVTSL</sequence>
<dbReference type="Proteomes" id="UP000598775">
    <property type="component" value="Unassembled WGS sequence"/>
</dbReference>
<organism evidence="1 2">
    <name type="scientific">Subtercola lobariae</name>
    <dbReference type="NCBI Taxonomy" id="1588641"/>
    <lineage>
        <taxon>Bacteria</taxon>
        <taxon>Bacillati</taxon>
        <taxon>Actinomycetota</taxon>
        <taxon>Actinomycetes</taxon>
        <taxon>Micrococcales</taxon>
        <taxon>Microbacteriaceae</taxon>
        <taxon>Subtercola</taxon>
    </lineage>
</organism>
<name>A0A917B9W3_9MICO</name>
<proteinExistence type="predicted"/>
<evidence type="ECO:0000313" key="1">
    <source>
        <dbReference type="EMBL" id="GGF27618.1"/>
    </source>
</evidence>
<evidence type="ECO:0000313" key="2">
    <source>
        <dbReference type="Proteomes" id="UP000598775"/>
    </source>
</evidence>
<protein>
    <submittedName>
        <fullName evidence="1">Uncharacterized protein</fullName>
    </submittedName>
</protein>
<reference evidence="1 2" key="1">
    <citation type="journal article" date="2014" name="Int. J. Syst. Evol. Microbiol.">
        <title>Complete genome sequence of Corynebacterium casei LMG S-19264T (=DSM 44701T), isolated from a smear-ripened cheese.</title>
        <authorList>
            <consortium name="US DOE Joint Genome Institute (JGI-PGF)"/>
            <person name="Walter F."/>
            <person name="Albersmeier A."/>
            <person name="Kalinowski J."/>
            <person name="Ruckert C."/>
        </authorList>
    </citation>
    <scope>NUCLEOTIDE SEQUENCE [LARGE SCALE GENOMIC DNA]</scope>
    <source>
        <strain evidence="1 2">CGMCC 1.12976</strain>
    </source>
</reference>
<keyword evidence="2" id="KW-1185">Reference proteome</keyword>
<accession>A0A917B9W3</accession>
<dbReference type="AlphaFoldDB" id="A0A917B9W3"/>
<dbReference type="EMBL" id="BMGP01000003">
    <property type="protein sequence ID" value="GGF27618.1"/>
    <property type="molecule type" value="Genomic_DNA"/>
</dbReference>
<comment type="caution">
    <text evidence="1">The sequence shown here is derived from an EMBL/GenBank/DDBJ whole genome shotgun (WGS) entry which is preliminary data.</text>
</comment>